<reference evidence="9 10" key="1">
    <citation type="journal article" date="2024" name="Commun. Biol.">
        <title>Comparative genomic analysis of thermophilic fungi reveals convergent evolutionary adaptations and gene losses.</title>
        <authorList>
            <person name="Steindorff A.S."/>
            <person name="Aguilar-Pontes M.V."/>
            <person name="Robinson A.J."/>
            <person name="Andreopoulos B."/>
            <person name="LaButti K."/>
            <person name="Kuo A."/>
            <person name="Mondo S."/>
            <person name="Riley R."/>
            <person name="Otillar R."/>
            <person name="Haridas S."/>
            <person name="Lipzen A."/>
            <person name="Grimwood J."/>
            <person name="Schmutz J."/>
            <person name="Clum A."/>
            <person name="Reid I.D."/>
            <person name="Moisan M.C."/>
            <person name="Butler G."/>
            <person name="Nguyen T.T.M."/>
            <person name="Dewar K."/>
            <person name="Conant G."/>
            <person name="Drula E."/>
            <person name="Henrissat B."/>
            <person name="Hansel C."/>
            <person name="Singer S."/>
            <person name="Hutchinson M.I."/>
            <person name="de Vries R.P."/>
            <person name="Natvig D.O."/>
            <person name="Powell A.J."/>
            <person name="Tsang A."/>
            <person name="Grigoriev I.V."/>
        </authorList>
    </citation>
    <scope>NUCLEOTIDE SEQUENCE [LARGE SCALE GENOMIC DNA]</scope>
    <source>
        <strain evidence="9 10">CBS 494.80</strain>
    </source>
</reference>
<dbReference type="PANTHER" id="PTHR46206:SF6">
    <property type="entry name" value="CYTOCHROME P450 MONOOXYGENASE AN1598-RELATED"/>
    <property type="match status" value="1"/>
</dbReference>
<evidence type="ECO:0000313" key="9">
    <source>
        <dbReference type="EMBL" id="KAL2059752.1"/>
    </source>
</evidence>
<evidence type="ECO:0000256" key="3">
    <source>
        <dbReference type="ARBA" id="ARBA00022723"/>
    </source>
</evidence>
<keyword evidence="8" id="KW-1133">Transmembrane helix</keyword>
<dbReference type="InterPro" id="IPR017972">
    <property type="entry name" value="Cyt_P450_CS"/>
</dbReference>
<proteinExistence type="inferred from homology"/>
<evidence type="ECO:0000256" key="6">
    <source>
        <dbReference type="ARBA" id="ARBA00023033"/>
    </source>
</evidence>
<dbReference type="PROSITE" id="PS00086">
    <property type="entry name" value="CYTOCHROME_P450"/>
    <property type="match status" value="1"/>
</dbReference>
<dbReference type="PRINTS" id="PR00465">
    <property type="entry name" value="EP450IV"/>
</dbReference>
<evidence type="ECO:0000256" key="1">
    <source>
        <dbReference type="ARBA" id="ARBA00001971"/>
    </source>
</evidence>
<dbReference type="Proteomes" id="UP001595075">
    <property type="component" value="Unassembled WGS sequence"/>
</dbReference>
<sequence>MISKIISSLTGKYISHPIFTTLISCLLLFTLIIYITAPTQRFAINLPTLPISPSAQKKRWKWNSDTMLLEACRKFPDQVFQIWTSEGPEIIIPPAFLDELRSLPDTYLSSIAGLAEMFQSRYTTIPIEENHFGIHFTKTILTKNIGKVLPGMIDELNFVLPQQFRIVPRLDTHLSACKIHIPSHIPHSTGFQHYSKDVFIASSILKQFPTFLRGLIKNLIPQIWSIKRHNRNAANIVEEALKDQIKSVPISKGGIENSGEKNAEDIDEEPKDATHGIWELLPQELKRDYDFQGRGQLGLAAAGIHTTSRLLTHVIYSLAQYPEYAPILRQEIEDVKRGSDTEWTVEMLGRLRKLDSFVKECMRLWSGGVTSFRRKVLLPITLSNGIVIPAGSYVSAALCGISISPEIYPSPETFSPFRFYDLRQPLSTSSPIHPISTTASNQHQLTTTSPQAPFFGLGRHACPGRFFAAVEVKIVLVEMLGRYEFRLKQGEERPGDVVFNSLRIVKPSGEVEVRSLKSTY</sequence>
<dbReference type="InterPro" id="IPR002403">
    <property type="entry name" value="Cyt_P450_E_grp-IV"/>
</dbReference>
<organism evidence="9 10">
    <name type="scientific">Oculimacula yallundae</name>
    <dbReference type="NCBI Taxonomy" id="86028"/>
    <lineage>
        <taxon>Eukaryota</taxon>
        <taxon>Fungi</taxon>
        <taxon>Dikarya</taxon>
        <taxon>Ascomycota</taxon>
        <taxon>Pezizomycotina</taxon>
        <taxon>Leotiomycetes</taxon>
        <taxon>Helotiales</taxon>
        <taxon>Ploettnerulaceae</taxon>
        <taxon>Oculimacula</taxon>
    </lineage>
</organism>
<evidence type="ECO:0000313" key="10">
    <source>
        <dbReference type="Proteomes" id="UP001595075"/>
    </source>
</evidence>
<gene>
    <name evidence="9" type="ORF">VTL71DRAFT_10136</name>
</gene>
<evidence type="ECO:0000256" key="8">
    <source>
        <dbReference type="SAM" id="Phobius"/>
    </source>
</evidence>
<feature type="transmembrane region" description="Helical" evidence="8">
    <location>
        <begin position="18"/>
        <end position="37"/>
    </location>
</feature>
<keyword evidence="8" id="KW-0812">Transmembrane</keyword>
<dbReference type="Gene3D" id="1.10.630.10">
    <property type="entry name" value="Cytochrome P450"/>
    <property type="match status" value="1"/>
</dbReference>
<dbReference type="InterPro" id="IPR036396">
    <property type="entry name" value="Cyt_P450_sf"/>
</dbReference>
<keyword evidence="4 7" id="KW-0560">Oxidoreductase</keyword>
<dbReference type="CDD" id="cd11041">
    <property type="entry name" value="CYP503A1-like"/>
    <property type="match status" value="1"/>
</dbReference>
<comment type="similarity">
    <text evidence="2 7">Belongs to the cytochrome P450 family.</text>
</comment>
<name>A0ABR4BPP3_9HELO</name>
<evidence type="ECO:0008006" key="11">
    <source>
        <dbReference type="Google" id="ProtNLM"/>
    </source>
</evidence>
<dbReference type="PANTHER" id="PTHR46206">
    <property type="entry name" value="CYTOCHROME P450"/>
    <property type="match status" value="1"/>
</dbReference>
<keyword evidence="10" id="KW-1185">Reference proteome</keyword>
<keyword evidence="7" id="KW-0349">Heme</keyword>
<keyword evidence="5 7" id="KW-0408">Iron</keyword>
<accession>A0ABR4BPP3</accession>
<dbReference type="Pfam" id="PF00067">
    <property type="entry name" value="p450"/>
    <property type="match status" value="1"/>
</dbReference>
<comment type="cofactor">
    <cofactor evidence="1">
        <name>heme</name>
        <dbReference type="ChEBI" id="CHEBI:30413"/>
    </cofactor>
</comment>
<dbReference type="SUPFAM" id="SSF48264">
    <property type="entry name" value="Cytochrome P450"/>
    <property type="match status" value="1"/>
</dbReference>
<evidence type="ECO:0000256" key="4">
    <source>
        <dbReference type="ARBA" id="ARBA00023002"/>
    </source>
</evidence>
<keyword evidence="6 7" id="KW-0503">Monooxygenase</keyword>
<evidence type="ECO:0000256" key="7">
    <source>
        <dbReference type="RuleBase" id="RU000461"/>
    </source>
</evidence>
<dbReference type="PROSITE" id="PS51257">
    <property type="entry name" value="PROKAR_LIPOPROTEIN"/>
    <property type="match status" value="1"/>
</dbReference>
<evidence type="ECO:0000256" key="2">
    <source>
        <dbReference type="ARBA" id="ARBA00010617"/>
    </source>
</evidence>
<dbReference type="InterPro" id="IPR001128">
    <property type="entry name" value="Cyt_P450"/>
</dbReference>
<protein>
    <recommendedName>
        <fullName evidence="11">Cytochrome P450</fullName>
    </recommendedName>
</protein>
<evidence type="ECO:0000256" key="5">
    <source>
        <dbReference type="ARBA" id="ARBA00023004"/>
    </source>
</evidence>
<dbReference type="EMBL" id="JAZHXI010000026">
    <property type="protein sequence ID" value="KAL2059752.1"/>
    <property type="molecule type" value="Genomic_DNA"/>
</dbReference>
<comment type="caution">
    <text evidence="9">The sequence shown here is derived from an EMBL/GenBank/DDBJ whole genome shotgun (WGS) entry which is preliminary data.</text>
</comment>
<keyword evidence="3 7" id="KW-0479">Metal-binding</keyword>
<keyword evidence="8" id="KW-0472">Membrane</keyword>